<dbReference type="AlphaFoldDB" id="U3PG34"/>
<gene>
    <name evidence="2" type="ORF">O159_27420</name>
</gene>
<evidence type="ECO:0000256" key="1">
    <source>
        <dbReference type="SAM" id="Phobius"/>
    </source>
</evidence>
<dbReference type="PATRIC" id="fig|1389489.3.peg.2630"/>
<keyword evidence="1" id="KW-1133">Transmembrane helix</keyword>
<dbReference type="EMBL" id="CP006734">
    <property type="protein sequence ID" value="AGW42633.1"/>
    <property type="molecule type" value="Genomic_DNA"/>
</dbReference>
<keyword evidence="3" id="KW-1185">Reference proteome</keyword>
<name>U3PG34_LEIXC</name>
<dbReference type="Proteomes" id="UP000016743">
    <property type="component" value="Chromosome"/>
</dbReference>
<protein>
    <submittedName>
        <fullName evidence="2">Uncharacterized protein</fullName>
    </submittedName>
</protein>
<dbReference type="KEGG" id="lxy:O159_27420"/>
<proteinExistence type="predicted"/>
<organism evidence="2 3">
    <name type="scientific">Leifsonia xyli subsp. cynodontis DSM 46306</name>
    <dbReference type="NCBI Taxonomy" id="1389489"/>
    <lineage>
        <taxon>Bacteria</taxon>
        <taxon>Bacillati</taxon>
        <taxon>Actinomycetota</taxon>
        <taxon>Actinomycetes</taxon>
        <taxon>Micrococcales</taxon>
        <taxon>Microbacteriaceae</taxon>
        <taxon>Leifsonia</taxon>
    </lineage>
</organism>
<dbReference type="RefSeq" id="WP_021756102.1">
    <property type="nucleotide sequence ID" value="NC_022438.1"/>
</dbReference>
<evidence type="ECO:0000313" key="2">
    <source>
        <dbReference type="EMBL" id="AGW42633.1"/>
    </source>
</evidence>
<accession>U3PG34</accession>
<evidence type="ECO:0000313" key="3">
    <source>
        <dbReference type="Proteomes" id="UP000016743"/>
    </source>
</evidence>
<keyword evidence="1" id="KW-0812">Transmembrane</keyword>
<reference evidence="2 3" key="1">
    <citation type="journal article" date="2013" name="Genome Announc.">
        <title>Complete Genome Sequence of Leifsonia xyli subsp. cynodontis Strain DSM46306, a Gram-Positive Bacterial Pathogen of Grasses.</title>
        <authorList>
            <person name="Monteiro-Vitorello C.B."/>
            <person name="Zerillo M.M."/>
            <person name="Van Sluys M.A."/>
            <person name="Camargo L.E."/>
            <person name="Kitajima J.P."/>
        </authorList>
    </citation>
    <scope>NUCLEOTIDE SEQUENCE [LARGE SCALE GENOMIC DNA]</scope>
    <source>
        <strain evidence="2 3">DSM 46306</strain>
    </source>
</reference>
<sequence>MTAERGGAAAPPRFDEDDYDTRMKTALRTALGWIAAVFVNLGALLLVAGILVPRTNGSPALDVGIGMLAAGAIAGVGWTLGGGS</sequence>
<feature type="transmembrane region" description="Helical" evidence="1">
    <location>
        <begin position="30"/>
        <end position="51"/>
    </location>
</feature>
<feature type="transmembrane region" description="Helical" evidence="1">
    <location>
        <begin position="63"/>
        <end position="81"/>
    </location>
</feature>
<keyword evidence="1" id="KW-0472">Membrane</keyword>
<dbReference type="HOGENOM" id="CLU_2523471_0_0_11"/>